<dbReference type="STRING" id="1552123.EP57_11880"/>
<dbReference type="EMBL" id="JAARUV010000004">
    <property type="protein sequence ID" value="MBC1779715.1"/>
    <property type="molecule type" value="Genomic_DNA"/>
</dbReference>
<dbReference type="Proteomes" id="UP000539064">
    <property type="component" value="Unassembled WGS sequence"/>
</dbReference>
<dbReference type="Pfam" id="PF13411">
    <property type="entry name" value="MerR_1"/>
    <property type="match status" value="1"/>
</dbReference>
<dbReference type="CDD" id="cd01109">
    <property type="entry name" value="HTH_YyaN"/>
    <property type="match status" value="1"/>
</dbReference>
<dbReference type="InterPro" id="IPR047057">
    <property type="entry name" value="MerR_fam"/>
</dbReference>
<evidence type="ECO:0000313" key="15">
    <source>
        <dbReference type="Proteomes" id="UP000029844"/>
    </source>
</evidence>
<dbReference type="EMBL" id="JAARXI010000001">
    <property type="protein sequence ID" value="MBC2115236.1"/>
    <property type="molecule type" value="Genomic_DNA"/>
</dbReference>
<dbReference type="SUPFAM" id="SSF46955">
    <property type="entry name" value="Putative DNA-binding domain"/>
    <property type="match status" value="1"/>
</dbReference>
<evidence type="ECO:0000313" key="11">
    <source>
        <dbReference type="EMBL" id="MBC2115236.1"/>
    </source>
</evidence>
<proteinExistence type="predicted"/>
<dbReference type="Proteomes" id="UP000529446">
    <property type="component" value="Unassembled WGS sequence"/>
</dbReference>
<dbReference type="OrthoDB" id="9811174at2"/>
<feature type="domain" description="HTH merR-type" evidence="3">
    <location>
        <begin position="4"/>
        <end position="73"/>
    </location>
</feature>
<evidence type="ECO:0000313" key="10">
    <source>
        <dbReference type="EMBL" id="MBC1797293.1"/>
    </source>
</evidence>
<feature type="coiled-coil region" evidence="2">
    <location>
        <begin position="92"/>
        <end position="119"/>
    </location>
</feature>
<keyword evidence="2" id="KW-0175">Coiled coil</keyword>
<dbReference type="GO" id="GO:0003677">
    <property type="term" value="F:DNA binding"/>
    <property type="evidence" value="ECO:0007669"/>
    <property type="project" value="UniProtKB-KW"/>
</dbReference>
<evidence type="ECO:0000313" key="25">
    <source>
        <dbReference type="Proteomes" id="UP000574104"/>
    </source>
</evidence>
<evidence type="ECO:0000313" key="12">
    <source>
        <dbReference type="EMBL" id="MBC2175794.1"/>
    </source>
</evidence>
<dbReference type="PANTHER" id="PTHR30204:SF82">
    <property type="entry name" value="TRANSCRIPTIONAL REGULATOR, MERR FAMILY"/>
    <property type="match status" value="1"/>
</dbReference>
<evidence type="ECO:0000313" key="5">
    <source>
        <dbReference type="EMBL" id="MBC1401872.1"/>
    </source>
</evidence>
<evidence type="ECO:0000259" key="3">
    <source>
        <dbReference type="PROSITE" id="PS50937"/>
    </source>
</evidence>
<sequence length="147" mass="17089">MYQTYSIKDVAAYFDISISSIRFYDKNGLLPFVSKNESGHRVFTESDMNFIHTICCLKNTGMPIKDIKRYIQLCMNGPNSISERKTMLQEHKAHVLREQEKLQENLKEIDIKIARYDSKDATSIIQAQIQYVTAEKKAHDMPNPFHV</sequence>
<evidence type="ECO:0000313" key="14">
    <source>
        <dbReference type="EMBL" id="MBC2370661.1"/>
    </source>
</evidence>
<comment type="caution">
    <text evidence="4">The sequence shown here is derived from an EMBL/GenBank/DDBJ whole genome shotgun (WGS) entry which is preliminary data.</text>
</comment>
<dbReference type="EMBL" id="JAARRW010000003">
    <property type="protein sequence ID" value="MBC1562274.1"/>
    <property type="molecule type" value="Genomic_DNA"/>
</dbReference>
<dbReference type="Proteomes" id="UP000544413">
    <property type="component" value="Unassembled WGS sequence"/>
</dbReference>
<dbReference type="EMBL" id="JAARMV010000001">
    <property type="protein sequence ID" value="MBC2370661.1"/>
    <property type="molecule type" value="Genomic_DNA"/>
</dbReference>
<evidence type="ECO:0000313" key="23">
    <source>
        <dbReference type="Proteomes" id="UP000548082"/>
    </source>
</evidence>
<dbReference type="EMBL" id="JAARZA010000002">
    <property type="protein sequence ID" value="MBC2239895.1"/>
    <property type="molecule type" value="Genomic_DNA"/>
</dbReference>
<dbReference type="AlphaFoldDB" id="A0A099W6J9"/>
<evidence type="ECO:0000313" key="17">
    <source>
        <dbReference type="Proteomes" id="UP000539064"/>
    </source>
</evidence>
<evidence type="ECO:0000256" key="2">
    <source>
        <dbReference type="SAM" id="Coils"/>
    </source>
</evidence>
<dbReference type="Proteomes" id="UP000574104">
    <property type="component" value="Unassembled WGS sequence"/>
</dbReference>
<dbReference type="PANTHER" id="PTHR30204">
    <property type="entry name" value="REDOX-CYCLING DRUG-SENSING TRANSCRIPTIONAL ACTIVATOR SOXR"/>
    <property type="match status" value="1"/>
</dbReference>
<evidence type="ECO:0000313" key="16">
    <source>
        <dbReference type="Proteomes" id="UP000529446"/>
    </source>
</evidence>
<evidence type="ECO:0000313" key="13">
    <source>
        <dbReference type="EMBL" id="MBC2239895.1"/>
    </source>
</evidence>
<dbReference type="eggNOG" id="COG0789">
    <property type="taxonomic scope" value="Bacteria"/>
</dbReference>
<gene>
    <name evidence="4" type="ORF">EP57_11880</name>
    <name evidence="5" type="ORF">HB836_09660</name>
    <name evidence="6" type="ORF">HB902_09310</name>
    <name evidence="7" type="ORF">HB904_12535</name>
    <name evidence="14" type="ORF">HBP98_01455</name>
    <name evidence="8" type="ORF">HCA46_12800</name>
    <name evidence="9" type="ORF">HCA52_08335</name>
    <name evidence="10" type="ORF">HCA55_11200</name>
    <name evidence="11" type="ORF">HCB06_01265</name>
    <name evidence="12" type="ORF">HCB27_04160</name>
    <name evidence="13" type="ORF">HCB35_05370</name>
</gene>
<dbReference type="PROSITE" id="PS50937">
    <property type="entry name" value="HTH_MERR_2"/>
    <property type="match status" value="1"/>
</dbReference>
<dbReference type="EMBL" id="JAARVG010000006">
    <property type="protein sequence ID" value="MBC1793418.1"/>
    <property type="molecule type" value="Genomic_DNA"/>
</dbReference>
<dbReference type="Proteomes" id="UP000548082">
    <property type="component" value="Unassembled WGS sequence"/>
</dbReference>
<dbReference type="Proteomes" id="UP000546244">
    <property type="component" value="Unassembled WGS sequence"/>
</dbReference>
<protein>
    <submittedName>
        <fullName evidence="4">MerR family transcriptional regulator</fullName>
    </submittedName>
</protein>
<reference evidence="16 17" key="2">
    <citation type="submission" date="2020-03" db="EMBL/GenBank/DDBJ databases">
        <title>Soil Listeria distribution.</title>
        <authorList>
            <person name="Liao J."/>
            <person name="Wiedmann M."/>
        </authorList>
    </citation>
    <scope>NUCLEOTIDE SEQUENCE [LARGE SCALE GENOMIC DNA]</scope>
    <source>
        <strain evidence="13 24">FSL L7-0149</strain>
        <strain evidence="12 18">FSL L7-0259</strain>
        <strain evidence="11 16">FSL L7-0360</strain>
        <strain evidence="9 17">FSL L7-0978</strain>
        <strain evidence="10 23">FSL L7-0990</strain>
        <strain evidence="8 22">FSL L7-1017</strain>
        <strain evidence="7 25">FSL L7-1299</strain>
        <strain evidence="6 19">FSL L7-1387</strain>
        <strain evidence="5 20">FSL L7-1658</strain>
        <strain evidence="14 21">FSL L7-1850</strain>
    </source>
</reference>
<reference evidence="4 15" key="1">
    <citation type="submission" date="2014-05" db="EMBL/GenBank/DDBJ databases">
        <title>Novel Listeriaceae from food processing environments.</title>
        <authorList>
            <person name="den Bakker H.C."/>
        </authorList>
    </citation>
    <scope>NUCLEOTIDE SEQUENCE [LARGE SCALE GENOMIC DNA]</scope>
    <source>
        <strain evidence="4 15">FSL A5-0281</strain>
    </source>
</reference>
<dbReference type="Gene3D" id="1.10.1660.10">
    <property type="match status" value="1"/>
</dbReference>
<dbReference type="Proteomes" id="UP000029844">
    <property type="component" value="Unassembled WGS sequence"/>
</dbReference>
<dbReference type="EMBL" id="JAARVD010000005">
    <property type="protein sequence ID" value="MBC1797293.1"/>
    <property type="molecule type" value="Genomic_DNA"/>
</dbReference>
<dbReference type="Proteomes" id="UP000541955">
    <property type="component" value="Unassembled WGS sequence"/>
</dbReference>
<evidence type="ECO:0000313" key="22">
    <source>
        <dbReference type="Proteomes" id="UP000547643"/>
    </source>
</evidence>
<dbReference type="Proteomes" id="UP000547643">
    <property type="component" value="Unassembled WGS sequence"/>
</dbReference>
<dbReference type="EMBL" id="JAARYD010000002">
    <property type="protein sequence ID" value="MBC2175794.1"/>
    <property type="molecule type" value="Genomic_DNA"/>
</dbReference>
<dbReference type="EMBL" id="JAARSH010000008">
    <property type="protein sequence ID" value="MBC1617023.1"/>
    <property type="molecule type" value="Genomic_DNA"/>
</dbReference>
<evidence type="ECO:0000313" key="24">
    <source>
        <dbReference type="Proteomes" id="UP000553016"/>
    </source>
</evidence>
<keyword evidence="15" id="KW-1185">Reference proteome</keyword>
<evidence type="ECO:0000313" key="4">
    <source>
        <dbReference type="EMBL" id="KGL39755.1"/>
    </source>
</evidence>
<dbReference type="SMART" id="SM00422">
    <property type="entry name" value="HTH_MERR"/>
    <property type="match status" value="1"/>
</dbReference>
<keyword evidence="1" id="KW-0238">DNA-binding</keyword>
<dbReference type="GeneID" id="58718052"/>
<evidence type="ECO:0000313" key="18">
    <source>
        <dbReference type="Proteomes" id="UP000541735"/>
    </source>
</evidence>
<evidence type="ECO:0000313" key="9">
    <source>
        <dbReference type="EMBL" id="MBC1793418.1"/>
    </source>
</evidence>
<evidence type="ECO:0000313" key="21">
    <source>
        <dbReference type="Proteomes" id="UP000546244"/>
    </source>
</evidence>
<organism evidence="4 15">
    <name type="scientific">Listeria booriae</name>
    <dbReference type="NCBI Taxonomy" id="1552123"/>
    <lineage>
        <taxon>Bacteria</taxon>
        <taxon>Bacillati</taxon>
        <taxon>Bacillota</taxon>
        <taxon>Bacilli</taxon>
        <taxon>Bacillales</taxon>
        <taxon>Listeriaceae</taxon>
        <taxon>Listeria</taxon>
    </lineage>
</organism>
<dbReference type="EMBL" id="JNFA01000025">
    <property type="protein sequence ID" value="KGL39755.1"/>
    <property type="molecule type" value="Genomic_DNA"/>
</dbReference>
<dbReference type="EMBL" id="JAARPT010000005">
    <property type="protein sequence ID" value="MBC1401872.1"/>
    <property type="molecule type" value="Genomic_DNA"/>
</dbReference>
<evidence type="ECO:0000313" key="7">
    <source>
        <dbReference type="EMBL" id="MBC1617023.1"/>
    </source>
</evidence>
<accession>A0A099W6J9</accession>
<evidence type="ECO:0000313" key="8">
    <source>
        <dbReference type="EMBL" id="MBC1779715.1"/>
    </source>
</evidence>
<evidence type="ECO:0000256" key="1">
    <source>
        <dbReference type="ARBA" id="ARBA00023125"/>
    </source>
</evidence>
<dbReference type="InterPro" id="IPR000551">
    <property type="entry name" value="MerR-type_HTH_dom"/>
</dbReference>
<dbReference type="InterPro" id="IPR009061">
    <property type="entry name" value="DNA-bd_dom_put_sf"/>
</dbReference>
<evidence type="ECO:0000313" key="19">
    <source>
        <dbReference type="Proteomes" id="UP000541955"/>
    </source>
</evidence>
<dbReference type="Proteomes" id="UP000553016">
    <property type="component" value="Unassembled WGS sequence"/>
</dbReference>
<dbReference type="RefSeq" id="WP_036086936.1">
    <property type="nucleotide sequence ID" value="NZ_CBCSHQ010000010.1"/>
</dbReference>
<evidence type="ECO:0000313" key="6">
    <source>
        <dbReference type="EMBL" id="MBC1562274.1"/>
    </source>
</evidence>
<dbReference type="Proteomes" id="UP000541735">
    <property type="component" value="Unassembled WGS sequence"/>
</dbReference>
<dbReference type="GO" id="GO:0003700">
    <property type="term" value="F:DNA-binding transcription factor activity"/>
    <property type="evidence" value="ECO:0007669"/>
    <property type="project" value="InterPro"/>
</dbReference>
<evidence type="ECO:0000313" key="20">
    <source>
        <dbReference type="Proteomes" id="UP000544413"/>
    </source>
</evidence>
<name>A0A099W6J9_9LIST</name>